<dbReference type="CDD" id="cd01876">
    <property type="entry name" value="YihA_EngB"/>
    <property type="match status" value="1"/>
</dbReference>
<feature type="domain" description="EngB-type G" evidence="11">
    <location>
        <begin position="25"/>
        <end position="199"/>
    </location>
</feature>
<comment type="similarity">
    <text evidence="2 10">Belongs to the TRAFAC class TrmE-Era-EngA-EngB-Septin-like GTPase superfamily. EngB GTPase family.</text>
</comment>
<dbReference type="GO" id="GO:0046872">
    <property type="term" value="F:metal ion binding"/>
    <property type="evidence" value="ECO:0007669"/>
    <property type="project" value="UniProtKB-KW"/>
</dbReference>
<comment type="cofactor">
    <cofactor evidence="1">
        <name>Mg(2+)</name>
        <dbReference type="ChEBI" id="CHEBI:18420"/>
    </cofactor>
</comment>
<gene>
    <name evidence="10 12" type="primary">engB</name>
    <name evidence="12" type="ORF">ERCICUMA2628_093</name>
</gene>
<evidence type="ECO:0000313" key="12">
    <source>
        <dbReference type="EMBL" id="VFP79543.1"/>
    </source>
</evidence>
<comment type="function">
    <text evidence="10">Necessary for normal cell division and for the maintenance of normal septation.</text>
</comment>
<dbReference type="Pfam" id="PF01926">
    <property type="entry name" value="MMR_HSR1"/>
    <property type="match status" value="1"/>
</dbReference>
<dbReference type="PROSITE" id="PS51706">
    <property type="entry name" value="G_ENGB"/>
    <property type="match status" value="1"/>
</dbReference>
<dbReference type="GO" id="GO:0005829">
    <property type="term" value="C:cytosol"/>
    <property type="evidence" value="ECO:0007669"/>
    <property type="project" value="TreeGrafter"/>
</dbReference>
<accession>A0A451D1R3</accession>
<evidence type="ECO:0000259" key="11">
    <source>
        <dbReference type="PROSITE" id="PS51706"/>
    </source>
</evidence>
<evidence type="ECO:0000256" key="5">
    <source>
        <dbReference type="ARBA" id="ARBA00022741"/>
    </source>
</evidence>
<evidence type="ECO:0000256" key="3">
    <source>
        <dbReference type="ARBA" id="ARBA00022618"/>
    </source>
</evidence>
<evidence type="ECO:0000313" key="13">
    <source>
        <dbReference type="Proteomes" id="UP000294412"/>
    </source>
</evidence>
<keyword evidence="9 10" id="KW-0131">Cell cycle</keyword>
<sequence length="200" mass="22917">MFLGNYHLTHFVTSAPSVQHLPDDTGIEVAFIGHSNSGKSSALNALTNNKKLARTSKTPGSTKLINLFKVSTNYRLVDLPGYGYSYASQTIKIQWQNLIINYLTYRRSLIGLSILMDVRHPLKILDYQMILLAIKNNIEVFILLTKADKLSNNINLIQLNKVRKDTKIFPKKINVELFSSKKKIGIDKLQRQLNFWYQNF</sequence>
<evidence type="ECO:0000256" key="1">
    <source>
        <dbReference type="ARBA" id="ARBA00001946"/>
    </source>
</evidence>
<dbReference type="InterPro" id="IPR027417">
    <property type="entry name" value="P-loop_NTPase"/>
</dbReference>
<protein>
    <recommendedName>
        <fullName evidence="10">Probable GTP-binding protein EngB</fullName>
    </recommendedName>
</protein>
<evidence type="ECO:0000256" key="4">
    <source>
        <dbReference type="ARBA" id="ARBA00022723"/>
    </source>
</evidence>
<keyword evidence="8 10" id="KW-0717">Septation</keyword>
<dbReference type="RefSeq" id="WP_157993340.1">
    <property type="nucleotide sequence ID" value="NZ_LR217703.1"/>
</dbReference>
<dbReference type="PANTHER" id="PTHR11649">
    <property type="entry name" value="MSS1/TRME-RELATED GTP-BINDING PROTEIN"/>
    <property type="match status" value="1"/>
</dbReference>
<dbReference type="OrthoDB" id="9804921at2"/>
<dbReference type="NCBIfam" id="TIGR03598">
    <property type="entry name" value="GTPase_YsxC"/>
    <property type="match status" value="1"/>
</dbReference>
<dbReference type="InterPro" id="IPR006073">
    <property type="entry name" value="GTP-bd"/>
</dbReference>
<reference evidence="12 13" key="1">
    <citation type="submission" date="2019-02" db="EMBL/GenBank/DDBJ databases">
        <authorList>
            <person name="Manzano-Marin A."/>
            <person name="Manzano-Marin A."/>
        </authorList>
    </citation>
    <scope>NUCLEOTIDE SEQUENCE [LARGE SCALE GENOMIC DNA]</scope>
    <source>
        <strain evidence="12 13">ErCicuneomaculata</strain>
    </source>
</reference>
<keyword evidence="4" id="KW-0479">Metal-binding</keyword>
<evidence type="ECO:0000256" key="8">
    <source>
        <dbReference type="ARBA" id="ARBA00023210"/>
    </source>
</evidence>
<name>A0A451D1R3_9GAMM</name>
<dbReference type="Proteomes" id="UP000294412">
    <property type="component" value="Chromosome"/>
</dbReference>
<evidence type="ECO:0000256" key="2">
    <source>
        <dbReference type="ARBA" id="ARBA00009638"/>
    </source>
</evidence>
<keyword evidence="5 10" id="KW-0547">Nucleotide-binding</keyword>
<dbReference type="AlphaFoldDB" id="A0A451D1R3"/>
<dbReference type="GO" id="GO:0000917">
    <property type="term" value="P:division septum assembly"/>
    <property type="evidence" value="ECO:0007669"/>
    <property type="project" value="UniProtKB-KW"/>
</dbReference>
<keyword evidence="3 10" id="KW-0132">Cell division</keyword>
<evidence type="ECO:0000256" key="9">
    <source>
        <dbReference type="ARBA" id="ARBA00023306"/>
    </source>
</evidence>
<proteinExistence type="inferred from homology"/>
<dbReference type="GO" id="GO:0005525">
    <property type="term" value="F:GTP binding"/>
    <property type="evidence" value="ECO:0007669"/>
    <property type="project" value="UniProtKB-UniRule"/>
</dbReference>
<dbReference type="PANTHER" id="PTHR11649:SF13">
    <property type="entry name" value="ENGB-TYPE G DOMAIN-CONTAINING PROTEIN"/>
    <property type="match status" value="1"/>
</dbReference>
<organism evidence="12 13">
    <name type="scientific">Candidatus Erwinia haradaeae</name>
    <dbReference type="NCBI Taxonomy" id="1922217"/>
    <lineage>
        <taxon>Bacteria</taxon>
        <taxon>Pseudomonadati</taxon>
        <taxon>Pseudomonadota</taxon>
        <taxon>Gammaproteobacteria</taxon>
        <taxon>Enterobacterales</taxon>
        <taxon>Erwiniaceae</taxon>
        <taxon>Erwinia</taxon>
    </lineage>
</organism>
<dbReference type="SUPFAM" id="SSF52540">
    <property type="entry name" value="P-loop containing nucleoside triphosphate hydrolases"/>
    <property type="match status" value="1"/>
</dbReference>
<dbReference type="Gene3D" id="3.40.50.300">
    <property type="entry name" value="P-loop containing nucleotide triphosphate hydrolases"/>
    <property type="match status" value="1"/>
</dbReference>
<dbReference type="HAMAP" id="MF_00321">
    <property type="entry name" value="GTPase_EngB"/>
    <property type="match status" value="1"/>
</dbReference>
<dbReference type="InterPro" id="IPR019987">
    <property type="entry name" value="GTP-bd_ribosome_bio_YsxC"/>
</dbReference>
<evidence type="ECO:0000256" key="10">
    <source>
        <dbReference type="HAMAP-Rule" id="MF_00321"/>
    </source>
</evidence>
<dbReference type="InterPro" id="IPR030393">
    <property type="entry name" value="G_ENGB_dom"/>
</dbReference>
<dbReference type="FunFam" id="3.40.50.300:FF:000098">
    <property type="entry name" value="Probable GTP-binding protein EngB"/>
    <property type="match status" value="1"/>
</dbReference>
<keyword evidence="7 10" id="KW-0342">GTP-binding</keyword>
<evidence type="ECO:0000256" key="7">
    <source>
        <dbReference type="ARBA" id="ARBA00023134"/>
    </source>
</evidence>
<dbReference type="EMBL" id="LR217703">
    <property type="protein sequence ID" value="VFP79543.1"/>
    <property type="molecule type" value="Genomic_DNA"/>
</dbReference>
<keyword evidence="6" id="KW-0460">Magnesium</keyword>
<evidence type="ECO:0000256" key="6">
    <source>
        <dbReference type="ARBA" id="ARBA00022842"/>
    </source>
</evidence>